<dbReference type="EMBL" id="QFPN01000001">
    <property type="protein sequence ID" value="PZQ19034.1"/>
    <property type="molecule type" value="Genomic_DNA"/>
</dbReference>
<dbReference type="Proteomes" id="UP000249577">
    <property type="component" value="Unassembled WGS sequence"/>
</dbReference>
<proteinExistence type="predicted"/>
<evidence type="ECO:0000256" key="1">
    <source>
        <dbReference type="SAM" id="SignalP"/>
    </source>
</evidence>
<dbReference type="AlphaFoldDB" id="A0A2W5KSV5"/>
<evidence type="ECO:0008006" key="4">
    <source>
        <dbReference type="Google" id="ProtNLM"/>
    </source>
</evidence>
<dbReference type="InterPro" id="IPR021417">
    <property type="entry name" value="DUF3060"/>
</dbReference>
<organism evidence="2 3">
    <name type="scientific">Ancylobacter novellus</name>
    <name type="common">Thiobacillus novellus</name>
    <dbReference type="NCBI Taxonomy" id="921"/>
    <lineage>
        <taxon>Bacteria</taxon>
        <taxon>Pseudomonadati</taxon>
        <taxon>Pseudomonadota</taxon>
        <taxon>Alphaproteobacteria</taxon>
        <taxon>Hyphomicrobiales</taxon>
        <taxon>Xanthobacteraceae</taxon>
        <taxon>Ancylobacter</taxon>
    </lineage>
</organism>
<evidence type="ECO:0000313" key="3">
    <source>
        <dbReference type="Proteomes" id="UP000249577"/>
    </source>
</evidence>
<gene>
    <name evidence="2" type="ORF">DI565_01160</name>
</gene>
<name>A0A2W5KSV5_ANCNO</name>
<sequence>MRMEILRPARRAALGLALIGGAPALAEPLKIEGVGISRDIDCDGEDVGVYGAENRIALTGNCGRVVVHGADHEVTFERARDLLVSGSKLKVRGGEAASLSVEIDQNEVEATMKPAEGASEVRISGADQKVTLTLAGPVTLGVHGADNEVVWSLAAGAPKPRISSSGAANAVKQKK</sequence>
<dbReference type="Pfam" id="PF11259">
    <property type="entry name" value="DUF3060"/>
    <property type="match status" value="1"/>
</dbReference>
<keyword evidence="1" id="KW-0732">Signal</keyword>
<feature type="chain" id="PRO_5015984125" description="DUF3060 domain-containing protein" evidence="1">
    <location>
        <begin position="27"/>
        <end position="175"/>
    </location>
</feature>
<protein>
    <recommendedName>
        <fullName evidence="4">DUF3060 domain-containing protein</fullName>
    </recommendedName>
</protein>
<comment type="caution">
    <text evidence="2">The sequence shown here is derived from an EMBL/GenBank/DDBJ whole genome shotgun (WGS) entry which is preliminary data.</text>
</comment>
<evidence type="ECO:0000313" key="2">
    <source>
        <dbReference type="EMBL" id="PZQ19034.1"/>
    </source>
</evidence>
<feature type="signal peptide" evidence="1">
    <location>
        <begin position="1"/>
        <end position="26"/>
    </location>
</feature>
<accession>A0A2W5KSV5</accession>
<reference evidence="2 3" key="1">
    <citation type="submission" date="2017-08" db="EMBL/GenBank/DDBJ databases">
        <title>Infants hospitalized years apart are colonized by the same room-sourced microbial strains.</title>
        <authorList>
            <person name="Brooks B."/>
            <person name="Olm M.R."/>
            <person name="Firek B.A."/>
            <person name="Baker R."/>
            <person name="Thomas B.C."/>
            <person name="Morowitz M.J."/>
            <person name="Banfield J.F."/>
        </authorList>
    </citation>
    <scope>NUCLEOTIDE SEQUENCE [LARGE SCALE GENOMIC DNA]</scope>
    <source>
        <strain evidence="2">S2_005_003_R2_43</strain>
    </source>
</reference>